<feature type="chain" id="PRO_5045393893" evidence="1">
    <location>
        <begin position="25"/>
        <end position="596"/>
    </location>
</feature>
<sequence>MRVTRISKIVGAAAIAALALSACGGNTGGGNNAASGSSTSSGGGQITVAEVNGFSSFNQSTANGNSDINGKIWYSTHAGFNYISKDLEVVKNEKFGKYEKVSDDPLTVKYTINDGVKWSDGTPVTADDYVLAWAVYSGWYDDATLDPNTGEVTKGNQYFEYAGTTLGLNNSKFPTVSEDKKSFTIEYTVPYADWEIAFNAPEVPAHVVAKKSGLADANALTSLFKGMKKGDKASPAPKNAQLQKVADFYNKGFDSTSLPSDPSLYLSNGPFVVSSITDGESVTLKKNPDYTWGTPAKVDTIVMRTIGDTQAQVQALKNGEVDIAAPQASADTLTSLEEIQGAQIQKGDQLAYDHLDLNYSGVFADKNVRDAFMKTVPRKQIVEGILTKMKPDAKILDSQLFVPAQDGYEKAAQENGSQNYQDVDIEGAKKLLAGKTPTVRIMYNKDNPNRVDAYTLIAQSATQAGFKIVNNGAAAKEWSGKLGDGTYDATVFGWTNPGVGVVGTSQIFGTGQSSNFNKFSSPEADKLMSELNKTTDDAKKTELQQQIDKLVWDSKYGLPLFQSYGVEAFSDRVTGGVNYNPQQYGVWWDVWDWQLK</sequence>
<dbReference type="InterPro" id="IPR000914">
    <property type="entry name" value="SBP_5_dom"/>
</dbReference>
<keyword evidence="4" id="KW-1185">Reference proteome</keyword>
<evidence type="ECO:0000313" key="3">
    <source>
        <dbReference type="EMBL" id="GGC91459.1"/>
    </source>
</evidence>
<accession>A0ABQ1P8Y5</accession>
<dbReference type="Gene3D" id="3.10.105.10">
    <property type="entry name" value="Dipeptide-binding Protein, Domain 3"/>
    <property type="match status" value="1"/>
</dbReference>
<dbReference type="Proteomes" id="UP000597761">
    <property type="component" value="Unassembled WGS sequence"/>
</dbReference>
<dbReference type="CDD" id="cd08501">
    <property type="entry name" value="PBP2_Lpqw"/>
    <property type="match status" value="1"/>
</dbReference>
<dbReference type="PIRSF" id="PIRSF002741">
    <property type="entry name" value="MppA"/>
    <property type="match status" value="1"/>
</dbReference>
<dbReference type="PROSITE" id="PS51257">
    <property type="entry name" value="PROKAR_LIPOPROTEIN"/>
    <property type="match status" value="1"/>
</dbReference>
<organism evidence="3 4">
    <name type="scientific">Tersicoccus solisilvae</name>
    <dbReference type="NCBI Taxonomy" id="1882339"/>
    <lineage>
        <taxon>Bacteria</taxon>
        <taxon>Bacillati</taxon>
        <taxon>Actinomycetota</taxon>
        <taxon>Actinomycetes</taxon>
        <taxon>Micrococcales</taxon>
        <taxon>Micrococcaceae</taxon>
        <taxon>Tersicoccus</taxon>
    </lineage>
</organism>
<evidence type="ECO:0000256" key="1">
    <source>
        <dbReference type="SAM" id="SignalP"/>
    </source>
</evidence>
<dbReference type="InterPro" id="IPR030678">
    <property type="entry name" value="Peptide/Ni-bd"/>
</dbReference>
<name>A0ABQ1P8Y5_9MICC</name>
<comment type="caution">
    <text evidence="3">The sequence shown here is derived from an EMBL/GenBank/DDBJ whole genome shotgun (WGS) entry which is preliminary data.</text>
</comment>
<dbReference type="Pfam" id="PF00496">
    <property type="entry name" value="SBP_bac_5"/>
    <property type="match status" value="1"/>
</dbReference>
<evidence type="ECO:0000259" key="2">
    <source>
        <dbReference type="Pfam" id="PF00496"/>
    </source>
</evidence>
<dbReference type="PANTHER" id="PTHR30290:SF65">
    <property type="entry name" value="MONOACYL PHOSPHATIDYLINOSITOL TETRAMANNOSIDE-BINDING PROTEIN LPQW-RELATED"/>
    <property type="match status" value="1"/>
</dbReference>
<feature type="domain" description="Solute-binding protein family 5" evidence="2">
    <location>
        <begin position="99"/>
        <end position="496"/>
    </location>
</feature>
<protein>
    <submittedName>
        <fullName evidence="3">Peptide ABC transporter substrate-binding protein</fullName>
    </submittedName>
</protein>
<feature type="signal peptide" evidence="1">
    <location>
        <begin position="1"/>
        <end position="24"/>
    </location>
</feature>
<dbReference type="InterPro" id="IPR039424">
    <property type="entry name" value="SBP_5"/>
</dbReference>
<evidence type="ECO:0000313" key="4">
    <source>
        <dbReference type="Proteomes" id="UP000597761"/>
    </source>
</evidence>
<dbReference type="EMBL" id="BMJI01000009">
    <property type="protein sequence ID" value="GGC91459.1"/>
    <property type="molecule type" value="Genomic_DNA"/>
</dbReference>
<dbReference type="SUPFAM" id="SSF53850">
    <property type="entry name" value="Periplasmic binding protein-like II"/>
    <property type="match status" value="1"/>
</dbReference>
<reference evidence="4" key="1">
    <citation type="journal article" date="2019" name="Int. J. Syst. Evol. Microbiol.">
        <title>The Global Catalogue of Microorganisms (GCM) 10K type strain sequencing project: providing services to taxonomists for standard genome sequencing and annotation.</title>
        <authorList>
            <consortium name="The Broad Institute Genomics Platform"/>
            <consortium name="The Broad Institute Genome Sequencing Center for Infectious Disease"/>
            <person name="Wu L."/>
            <person name="Ma J."/>
        </authorList>
    </citation>
    <scope>NUCLEOTIDE SEQUENCE [LARGE SCALE GENOMIC DNA]</scope>
    <source>
        <strain evidence="4">CGMCC 1.15480</strain>
    </source>
</reference>
<proteinExistence type="predicted"/>
<gene>
    <name evidence="3" type="ORF">GCM10011512_18170</name>
</gene>
<dbReference type="Gene3D" id="3.40.190.10">
    <property type="entry name" value="Periplasmic binding protein-like II"/>
    <property type="match status" value="1"/>
</dbReference>
<keyword evidence="1" id="KW-0732">Signal</keyword>
<dbReference type="PANTHER" id="PTHR30290">
    <property type="entry name" value="PERIPLASMIC BINDING COMPONENT OF ABC TRANSPORTER"/>
    <property type="match status" value="1"/>
</dbReference>